<dbReference type="EMBL" id="VSWD01000010">
    <property type="protein sequence ID" value="KAK3090432.1"/>
    <property type="molecule type" value="Genomic_DNA"/>
</dbReference>
<dbReference type="GO" id="GO:0005261">
    <property type="term" value="F:monoatomic cation channel activity"/>
    <property type="evidence" value="ECO:0007669"/>
    <property type="project" value="TreeGrafter"/>
</dbReference>
<dbReference type="PROSITE" id="PS50022">
    <property type="entry name" value="FA58C_3"/>
    <property type="match status" value="1"/>
</dbReference>
<dbReference type="InterPro" id="IPR002859">
    <property type="entry name" value="PKD/REJ-like"/>
</dbReference>
<name>A0AA89C172_PINIB</name>
<keyword evidence="4" id="KW-1133">Transmembrane helix</keyword>
<evidence type="ECO:0000256" key="3">
    <source>
        <dbReference type="ARBA" id="ARBA00022737"/>
    </source>
</evidence>
<evidence type="ECO:0000256" key="2">
    <source>
        <dbReference type="ARBA" id="ARBA00022692"/>
    </source>
</evidence>
<proteinExistence type="predicted"/>
<protein>
    <recommendedName>
        <fullName evidence="6">F5/8 type C domain-containing protein</fullName>
    </recommendedName>
</protein>
<dbReference type="Pfam" id="PF02010">
    <property type="entry name" value="REJ"/>
    <property type="match status" value="2"/>
</dbReference>
<evidence type="ECO:0000313" key="7">
    <source>
        <dbReference type="EMBL" id="KAK3090432.1"/>
    </source>
</evidence>
<dbReference type="GO" id="GO:0006816">
    <property type="term" value="P:calcium ion transport"/>
    <property type="evidence" value="ECO:0007669"/>
    <property type="project" value="TreeGrafter"/>
</dbReference>
<keyword evidence="3" id="KW-0677">Repeat</keyword>
<evidence type="ECO:0000256" key="5">
    <source>
        <dbReference type="ARBA" id="ARBA00023136"/>
    </source>
</evidence>
<dbReference type="PANTHER" id="PTHR46730">
    <property type="entry name" value="POLYCYSTIN-1"/>
    <property type="match status" value="1"/>
</dbReference>
<keyword evidence="2" id="KW-0812">Transmembrane</keyword>
<evidence type="ECO:0000313" key="8">
    <source>
        <dbReference type="Proteomes" id="UP001186944"/>
    </source>
</evidence>
<comment type="subcellular location">
    <subcellularLocation>
        <location evidence="1">Membrane</location>
    </subcellularLocation>
</comment>
<feature type="non-terminal residue" evidence="7">
    <location>
        <position position="1"/>
    </location>
</feature>
<dbReference type="GO" id="GO:0005886">
    <property type="term" value="C:plasma membrane"/>
    <property type="evidence" value="ECO:0007669"/>
    <property type="project" value="TreeGrafter"/>
</dbReference>
<comment type="caution">
    <text evidence="7">The sequence shown here is derived from an EMBL/GenBank/DDBJ whole genome shotgun (WGS) entry which is preliminary data.</text>
</comment>
<dbReference type="Proteomes" id="UP001186944">
    <property type="component" value="Unassembled WGS sequence"/>
</dbReference>
<keyword evidence="8" id="KW-1185">Reference proteome</keyword>
<organism evidence="7 8">
    <name type="scientific">Pinctada imbricata</name>
    <name type="common">Atlantic pearl-oyster</name>
    <name type="synonym">Pinctada martensii</name>
    <dbReference type="NCBI Taxonomy" id="66713"/>
    <lineage>
        <taxon>Eukaryota</taxon>
        <taxon>Metazoa</taxon>
        <taxon>Spiralia</taxon>
        <taxon>Lophotrochozoa</taxon>
        <taxon>Mollusca</taxon>
        <taxon>Bivalvia</taxon>
        <taxon>Autobranchia</taxon>
        <taxon>Pteriomorphia</taxon>
        <taxon>Pterioida</taxon>
        <taxon>Pterioidea</taxon>
        <taxon>Pteriidae</taxon>
        <taxon>Pinctada</taxon>
    </lineage>
</organism>
<evidence type="ECO:0000256" key="1">
    <source>
        <dbReference type="ARBA" id="ARBA00004370"/>
    </source>
</evidence>
<dbReference type="InterPro" id="IPR000421">
    <property type="entry name" value="FA58C"/>
</dbReference>
<sequence length="1511" mass="170102">YAQYLRLYPVSCSSNGQCAVKLDVEGCQCTTANGITSSTITNVEVNNLLENFVYLHSQSSTTVEYTFTLSGGNDLVVIASLDTGDTLLGNIDVSAKTATVYVKSDDFPDLGTFLLTTEIKPCTGTSETKKLVVYHEEEIQGFHVTTDNGYYVPLAEEVEFLVTMTSGSNVQMEWMIDHNFTTCLEEYPGRVRNASKIFTFPENKEYNMTVFARNYLKPVYKIFTITALRRVTNFTVTTTEGLFNTRQDLYFNVSNTLTTAELNQMGDVYLEIIYGNGLNDSFLLNSEFDSITQNISTYIAKYMIQGNYTLIARVSNKIDFQEFHFTFYAWDSLNVSLVSEEYVTIGEPFLFTFENPPLAAFQYRIDYGNGKNFETNESIWYTDFSIFTWQDYNYTSPGVFDLYIVMWNPFNVIVQSFTLTAQHPIPPMTLYPTFGDFPSPDNEASFTLTMNDNKPSPTNVTCTFSFKDYLGAVDRSESVKYPVLFSYANPYQIAYEYEYDILGQRNVTFSCSNLVSNMFHSALITIRTYTIDDFEVLYPHTVPMNMSFTGNGTDIDLNPLGIYAIPETVTFLAKLYNMVVVPKNLKFEWLFDDGSTYTHDPASVFEQTHEFTSRRLYTGHLEITDNVDLSSSIVPISVQMGAVNFTANAYDGSPGKDTFTFTAFGLEGTATYDFDLKNKEQVLTTNGGTVTLSTVYHIRGQYVPVLTASNGSFIEVLHPPRHIGVDYVFNGINWTMSSVVPLPTGEVEISFAIPDDGDPVLDITCSFTSGDRIDKAIHYQTTNMSSENPIIFNYTYLTLGKHFINTRCANYNNRDSWTNGSNILVYNHCYSINGVFDRQYSNRTTPMVVLTSKDIDLASRMLVYCPEKNPQYIWRYFNISEIDYSETEFVYTPAFVPKGSVRFMKGSMPEGLYKISLNVSLEDTWIQEYTFVRFKKPPPYAFIVKGSKRMAAIDQKFISIDGLTESYDAQQGYGYNQALDFTWFCNIVQTSTLDDLDSRYTSYGGYTYYMNNMPTPCNTSLSVSSQSGRCSINCLEKYAVTSPLSVKVVCNDCLDPSDITYRWFLQKLDNGTYVEVDVENITLTAATTQANFVLRPNVLVPGYRYTLSVDVKAMGRENALGVMDLVANYPPYNGTCESSPKTGNASTTKYGVYCSGWLDEGEDFYRSDVKDLTRNEPLIYEYISFVQISVGEYSSVPLFKGSESTATELTLSVGYNETNYETEIEIRIYDRYGDYAVFRSLDTMVQVVPDEEMVPTDLNDTSSLDKLFDTFDTEYNRTEAGGNNMAVVRLVGATTSLYQSAGLRQEETSVSDDDILSGNVDPDTVDLETHVSPVQESLQVRTRMLTGILLTAATADSTDTSSQEKSSISAADVRQVAKSLSSCISNPLYVDDVSIENAAAGTEVLMKNIRLVSKSKPFPVEDINNINDASAEVVGAVDKIFDMILPDEVEETVPTVDTILEEFQTYTFYNGNDNNIGRLDEDQRRELATKMLRIKLKKREKQLKCQNNVSS</sequence>
<dbReference type="PANTHER" id="PTHR46730:SF1">
    <property type="entry name" value="PLAT DOMAIN-CONTAINING PROTEIN"/>
    <property type="match status" value="1"/>
</dbReference>
<evidence type="ECO:0000259" key="6">
    <source>
        <dbReference type="PROSITE" id="PS50022"/>
    </source>
</evidence>
<gene>
    <name evidence="7" type="ORF">FSP39_011823</name>
</gene>
<feature type="domain" description="F5/8 type C" evidence="6">
    <location>
        <begin position="1"/>
        <end position="27"/>
    </location>
</feature>
<accession>A0AA89C172</accession>
<reference evidence="7" key="1">
    <citation type="submission" date="2019-08" db="EMBL/GenBank/DDBJ databases">
        <title>The improved chromosome-level genome for the pearl oyster Pinctada fucata martensii using PacBio sequencing and Hi-C.</title>
        <authorList>
            <person name="Zheng Z."/>
        </authorList>
    </citation>
    <scope>NUCLEOTIDE SEQUENCE</scope>
    <source>
        <strain evidence="7">ZZ-2019</strain>
        <tissue evidence="7">Adductor muscle</tissue>
    </source>
</reference>
<evidence type="ECO:0000256" key="4">
    <source>
        <dbReference type="ARBA" id="ARBA00022989"/>
    </source>
</evidence>
<keyword evidence="5" id="KW-0472">Membrane</keyword>